<dbReference type="Pfam" id="PF14821">
    <property type="entry name" value="Thr_synth_N"/>
    <property type="match status" value="1"/>
</dbReference>
<keyword evidence="3 5" id="KW-0663">Pyridoxal phosphate</keyword>
<dbReference type="InterPro" id="IPR037158">
    <property type="entry name" value="Thr_synth_N_sf"/>
</dbReference>
<name>A0AAD5XAK9_9FUNG</name>
<comment type="similarity">
    <text evidence="2">Belongs to the threonine synthase family.</text>
</comment>
<dbReference type="AlphaFoldDB" id="A0AAD5XAK9"/>
<dbReference type="InterPro" id="IPR036052">
    <property type="entry name" value="TrpB-like_PALP_sf"/>
</dbReference>
<dbReference type="Gene3D" id="3.40.50.1100">
    <property type="match status" value="2"/>
</dbReference>
<evidence type="ECO:0000259" key="6">
    <source>
        <dbReference type="Pfam" id="PF00291"/>
    </source>
</evidence>
<comment type="caution">
    <text evidence="8">The sequence shown here is derived from an EMBL/GenBank/DDBJ whole genome shotgun (WGS) entry which is preliminary data.</text>
</comment>
<dbReference type="Proteomes" id="UP001211907">
    <property type="component" value="Unassembled WGS sequence"/>
</dbReference>
<dbReference type="Pfam" id="PF00291">
    <property type="entry name" value="PALP"/>
    <property type="match status" value="1"/>
</dbReference>
<keyword evidence="4" id="KW-0456">Lyase</keyword>
<evidence type="ECO:0000259" key="7">
    <source>
        <dbReference type="Pfam" id="PF14821"/>
    </source>
</evidence>
<dbReference type="PANTHER" id="PTHR42690">
    <property type="entry name" value="THREONINE SYNTHASE FAMILY MEMBER"/>
    <property type="match status" value="1"/>
</dbReference>
<evidence type="ECO:0000256" key="2">
    <source>
        <dbReference type="ARBA" id="ARBA00005517"/>
    </source>
</evidence>
<dbReference type="InterPro" id="IPR001926">
    <property type="entry name" value="TrpB-like_PALP"/>
</dbReference>
<sequence>MQYRSTRNTSPIASNGLLGFEDTVRAGLAADGGLYVPTEVPTIFNYAENAEEWSNLEYCQVAFRIFRKFIPAHEINDAELLAIVEKSYTAFDDEKVTPVVKMVRILELWHGPTFAFKDVALQFLGNLFDFFLSRPQPADSQSERTTRIAVLGATSGDTGGAAIYGLRGKRNVDVFIMHPKNRISPVQEQQMTSVLDPNVHNIAVDGATFDDCQEIVKVLMGNPEFKKKYSLAAVNSINWARILAQTTYYFVAYLAVMKELGLEGEKDVSKLPRLNFAVPTGNFGDILAAYYAKKMGLPIGDLIIATNNNDILHRFIQTGIYEKPTSPTTNPSDAVRITHSPAMDILVSSNFERVLWHFAHEHYDRDAVAASIAVRGWMDSLKIDGRFEAPEGVWRRARETFRSHTVCDADTVAAIGKWFGKTGYVLDPHTAVGVVSAEREIETLVAREIDPEKVYSVVLATASPGKFPEAVFEAVPVGLKYEEFAPEPLVRQAGLPKRMITVTVVGNDRQKAVDDVRRVLEATLGL</sequence>
<dbReference type="FunFam" id="3.40.50.1100:FF:000024">
    <property type="entry name" value="Probable threonine synthase"/>
    <property type="match status" value="1"/>
</dbReference>
<gene>
    <name evidence="8" type="primary">THR4</name>
    <name evidence="8" type="ORF">HK100_008420</name>
</gene>
<proteinExistence type="inferred from homology"/>
<dbReference type="CDD" id="cd01560">
    <property type="entry name" value="Thr-synth_2"/>
    <property type="match status" value="1"/>
</dbReference>
<organism evidence="8 9">
    <name type="scientific">Physocladia obscura</name>
    <dbReference type="NCBI Taxonomy" id="109957"/>
    <lineage>
        <taxon>Eukaryota</taxon>
        <taxon>Fungi</taxon>
        <taxon>Fungi incertae sedis</taxon>
        <taxon>Chytridiomycota</taxon>
        <taxon>Chytridiomycota incertae sedis</taxon>
        <taxon>Chytridiomycetes</taxon>
        <taxon>Chytridiales</taxon>
        <taxon>Chytriomycetaceae</taxon>
        <taxon>Physocladia</taxon>
    </lineage>
</organism>
<dbReference type="PANTHER" id="PTHR42690:SF1">
    <property type="entry name" value="THREONINE SYNTHASE-LIKE 2"/>
    <property type="match status" value="1"/>
</dbReference>
<keyword evidence="9" id="KW-1185">Reference proteome</keyword>
<evidence type="ECO:0000256" key="1">
    <source>
        <dbReference type="ARBA" id="ARBA00001933"/>
    </source>
</evidence>
<dbReference type="Gene3D" id="3.90.1380.10">
    <property type="entry name" value="Threonine synthase, N-terminal domain"/>
    <property type="match status" value="1"/>
</dbReference>
<evidence type="ECO:0000256" key="4">
    <source>
        <dbReference type="ARBA" id="ARBA00023239"/>
    </source>
</evidence>
<evidence type="ECO:0000256" key="3">
    <source>
        <dbReference type="ARBA" id="ARBA00022898"/>
    </source>
</evidence>
<evidence type="ECO:0000256" key="5">
    <source>
        <dbReference type="PIRSR" id="PIRSR604450-51"/>
    </source>
</evidence>
<evidence type="ECO:0000313" key="9">
    <source>
        <dbReference type="Proteomes" id="UP001211907"/>
    </source>
</evidence>
<feature type="modified residue" description="N6-(pyridoxal phosphate)lysine" evidence="5">
    <location>
        <position position="117"/>
    </location>
</feature>
<dbReference type="GO" id="GO:0004795">
    <property type="term" value="F:threonine synthase activity"/>
    <property type="evidence" value="ECO:0007669"/>
    <property type="project" value="TreeGrafter"/>
</dbReference>
<accession>A0AAD5XAK9</accession>
<dbReference type="SUPFAM" id="SSF53686">
    <property type="entry name" value="Tryptophan synthase beta subunit-like PLP-dependent enzymes"/>
    <property type="match status" value="1"/>
</dbReference>
<dbReference type="InterPro" id="IPR004450">
    <property type="entry name" value="Thr_synthase-like"/>
</dbReference>
<dbReference type="Pfam" id="PF24857">
    <property type="entry name" value="THR4_C"/>
    <property type="match status" value="1"/>
</dbReference>
<feature type="domain" description="Tryptophan synthase beta chain-like PALP" evidence="6">
    <location>
        <begin position="109"/>
        <end position="338"/>
    </location>
</feature>
<feature type="domain" description="Threonine synthase N-terminal" evidence="7">
    <location>
        <begin position="2"/>
        <end position="88"/>
    </location>
</feature>
<evidence type="ECO:0000313" key="8">
    <source>
        <dbReference type="EMBL" id="KAJ3087276.1"/>
    </source>
</evidence>
<dbReference type="GO" id="GO:0009088">
    <property type="term" value="P:threonine biosynthetic process"/>
    <property type="evidence" value="ECO:0007669"/>
    <property type="project" value="TreeGrafter"/>
</dbReference>
<dbReference type="InterPro" id="IPR051166">
    <property type="entry name" value="Threonine_Synthase"/>
</dbReference>
<comment type="cofactor">
    <cofactor evidence="1 5">
        <name>pyridoxal 5'-phosphate</name>
        <dbReference type="ChEBI" id="CHEBI:597326"/>
    </cofactor>
</comment>
<dbReference type="NCBIfam" id="TIGR00260">
    <property type="entry name" value="thrC"/>
    <property type="match status" value="1"/>
</dbReference>
<reference evidence="8" key="1">
    <citation type="submission" date="2020-05" db="EMBL/GenBank/DDBJ databases">
        <title>Phylogenomic resolution of chytrid fungi.</title>
        <authorList>
            <person name="Stajich J.E."/>
            <person name="Amses K."/>
            <person name="Simmons R."/>
            <person name="Seto K."/>
            <person name="Myers J."/>
            <person name="Bonds A."/>
            <person name="Quandt C.A."/>
            <person name="Barry K."/>
            <person name="Liu P."/>
            <person name="Grigoriev I."/>
            <person name="Longcore J.E."/>
            <person name="James T.Y."/>
        </authorList>
    </citation>
    <scope>NUCLEOTIDE SEQUENCE</scope>
    <source>
        <strain evidence="8">JEL0513</strain>
    </source>
</reference>
<dbReference type="EMBL" id="JADGJH010004093">
    <property type="protein sequence ID" value="KAJ3087276.1"/>
    <property type="molecule type" value="Genomic_DNA"/>
</dbReference>
<protein>
    <submittedName>
        <fullName evidence="8">Threonine synthase</fullName>
    </submittedName>
</protein>
<dbReference type="InterPro" id="IPR029144">
    <property type="entry name" value="Thr_synth_N"/>
</dbReference>